<evidence type="ECO:0000256" key="2">
    <source>
        <dbReference type="PIRSR" id="PIRSR603782-1"/>
    </source>
</evidence>
<dbReference type="FunFam" id="3.40.30.10:FF:000013">
    <property type="entry name" value="Blast:Protein SCO1 homolog, mitochondrial"/>
    <property type="match status" value="1"/>
</dbReference>
<dbReference type="Pfam" id="PF01297">
    <property type="entry name" value="ZnuA"/>
    <property type="match status" value="1"/>
</dbReference>
<evidence type="ECO:0000313" key="5">
    <source>
        <dbReference type="EMBL" id="BAO45641.1"/>
    </source>
</evidence>
<accession>A0A7U6GL26</accession>
<dbReference type="PANTHER" id="PTHR12151:SF25">
    <property type="entry name" value="LINALOOL DEHYDRATASE_ISOMERASE DOMAIN-CONTAINING PROTEIN"/>
    <property type="match status" value="1"/>
</dbReference>
<dbReference type="PANTHER" id="PTHR12151">
    <property type="entry name" value="ELECTRON TRANSPORT PROTIN SCO1/SENC FAMILY MEMBER"/>
    <property type="match status" value="1"/>
</dbReference>
<keyword evidence="2" id="KW-0186">Copper</keyword>
<dbReference type="GO" id="GO:0030001">
    <property type="term" value="P:metal ion transport"/>
    <property type="evidence" value="ECO:0007669"/>
    <property type="project" value="InterPro"/>
</dbReference>
<protein>
    <recommendedName>
        <fullName evidence="7">SCO family protein</fullName>
    </recommendedName>
</protein>
<dbReference type="Proteomes" id="UP000031631">
    <property type="component" value="Chromosome"/>
</dbReference>
<keyword evidence="3" id="KW-1015">Disulfide bond</keyword>
<evidence type="ECO:0000256" key="1">
    <source>
        <dbReference type="ARBA" id="ARBA00010996"/>
    </source>
</evidence>
<dbReference type="Pfam" id="PF02630">
    <property type="entry name" value="SCO1-SenC"/>
    <property type="match status" value="1"/>
</dbReference>
<name>A0A7U6GL26_9GAMM</name>
<evidence type="ECO:0000313" key="6">
    <source>
        <dbReference type="Proteomes" id="UP000031631"/>
    </source>
</evidence>
<dbReference type="EMBL" id="AP012273">
    <property type="protein sequence ID" value="BAO45641.1"/>
    <property type="molecule type" value="Genomic_DNA"/>
</dbReference>
<dbReference type="AlphaFoldDB" id="A0A7U6GL26"/>
<evidence type="ECO:0000256" key="3">
    <source>
        <dbReference type="PIRSR" id="PIRSR603782-2"/>
    </source>
</evidence>
<dbReference type="InterPro" id="IPR036249">
    <property type="entry name" value="Thioredoxin-like_sf"/>
</dbReference>
<keyword evidence="4" id="KW-0732">Signal</keyword>
<feature type="signal peptide" evidence="4">
    <location>
        <begin position="1"/>
        <end position="24"/>
    </location>
</feature>
<dbReference type="Gene3D" id="3.40.50.1980">
    <property type="entry name" value="Nitrogenase molybdenum iron protein domain"/>
    <property type="match status" value="2"/>
</dbReference>
<dbReference type="SUPFAM" id="SSF52833">
    <property type="entry name" value="Thioredoxin-like"/>
    <property type="match status" value="1"/>
</dbReference>
<dbReference type="Gene3D" id="3.40.30.10">
    <property type="entry name" value="Glutaredoxin"/>
    <property type="match status" value="1"/>
</dbReference>
<dbReference type="KEGG" id="tbn:TBH_C2739"/>
<sequence length="477" mass="54669">MNKLPCTHILFIFLILLLPVSSQAEEDQLHVVVSIKPVHSLLASLMEGVQPPELLIGKGRIPYGWKPTAEQIKHIREADVVIWAGPELEKSLVPIIRDLPDDVQVLTLLDSNDLKILPSRWDDNKRDPYFWLDSRNALMLIDTLTKMLMDLDYSRAHVYKRNRDALFKKVAELDRRFEYGYRGLKGGVMLAYYDTQQYFEQAYALKLGGELSPSPDVPVSAARLLKERHKLQEGWYACLLTEAGMKMPDLDLLLSGVEINRVELDSFGSQLEPGEGLYLKIMNNNTNRIKACVRKTAKRLADEESTTPIPSPPNTHGVGGRFALMDHNGRMVTEDDMKGKYQLIYFGYTYCPDVCPTSLNVMMTALKRFDPEARRIQPYFITVDPQRDTQKIMRDYVNYFGRNLIGLRGTQAMTDRLVREFNVTVEKVVDDPKHPEKYLIDHTASLYLMAPDGRFITKFAHGITPSQLVEKLREYIR</sequence>
<dbReference type="InterPro" id="IPR006127">
    <property type="entry name" value="ZnuA-like"/>
</dbReference>
<feature type="disulfide bond" description="Redox-active" evidence="3">
    <location>
        <begin position="351"/>
        <end position="355"/>
    </location>
</feature>
<reference evidence="5 6" key="1">
    <citation type="journal article" date="2014" name="PLoS ONE">
        <title>Physiological and genomic features of a novel sulfur-oxidizing gammaproteobacterium belonging to a previously uncultivated symbiotic lineage isolated from a hydrothermal vent.</title>
        <authorList>
            <person name="Nunoura T."/>
            <person name="Takaki Y."/>
            <person name="Kazama H."/>
            <person name="Kakuta J."/>
            <person name="Shimamura S."/>
            <person name="Makita H."/>
            <person name="Hirai M."/>
            <person name="Miyazaki M."/>
            <person name="Takai K."/>
        </authorList>
    </citation>
    <scope>NUCLEOTIDE SEQUENCE [LARGE SCALE GENOMIC DNA]</scope>
    <source>
        <strain evidence="5 6">Hiromi1</strain>
    </source>
</reference>
<keyword evidence="2" id="KW-0479">Metal-binding</keyword>
<feature type="binding site" evidence="2">
    <location>
        <position position="355"/>
    </location>
    <ligand>
        <name>Cu cation</name>
        <dbReference type="ChEBI" id="CHEBI:23378"/>
    </ligand>
</feature>
<dbReference type="InterPro" id="IPR003782">
    <property type="entry name" value="SCO1/SenC"/>
</dbReference>
<feature type="binding site" evidence="2">
    <location>
        <position position="442"/>
    </location>
    <ligand>
        <name>Cu cation</name>
        <dbReference type="ChEBI" id="CHEBI:23378"/>
    </ligand>
</feature>
<evidence type="ECO:0008006" key="7">
    <source>
        <dbReference type="Google" id="ProtNLM"/>
    </source>
</evidence>
<keyword evidence="6" id="KW-1185">Reference proteome</keyword>
<dbReference type="GO" id="GO:0046872">
    <property type="term" value="F:metal ion binding"/>
    <property type="evidence" value="ECO:0007669"/>
    <property type="project" value="UniProtKB-KW"/>
</dbReference>
<organism evidence="5 6">
    <name type="scientific">Thiolapillus brandeum</name>
    <dbReference type="NCBI Taxonomy" id="1076588"/>
    <lineage>
        <taxon>Bacteria</taxon>
        <taxon>Pseudomonadati</taxon>
        <taxon>Pseudomonadota</taxon>
        <taxon>Gammaproteobacteria</taxon>
        <taxon>Chromatiales</taxon>
        <taxon>Sedimenticolaceae</taxon>
        <taxon>Thiolapillus</taxon>
    </lineage>
</organism>
<comment type="similarity">
    <text evidence="1">Belongs to the SCO1/2 family.</text>
</comment>
<dbReference type="SUPFAM" id="SSF53807">
    <property type="entry name" value="Helical backbone' metal receptor"/>
    <property type="match status" value="1"/>
</dbReference>
<proteinExistence type="inferred from homology"/>
<feature type="chain" id="PRO_5031415635" description="SCO family protein" evidence="4">
    <location>
        <begin position="25"/>
        <end position="477"/>
    </location>
</feature>
<dbReference type="CDD" id="cd02968">
    <property type="entry name" value="SCO"/>
    <property type="match status" value="1"/>
</dbReference>
<feature type="binding site" evidence="2">
    <location>
        <position position="351"/>
    </location>
    <ligand>
        <name>Cu cation</name>
        <dbReference type="ChEBI" id="CHEBI:23378"/>
    </ligand>
</feature>
<evidence type="ECO:0000256" key="4">
    <source>
        <dbReference type="SAM" id="SignalP"/>
    </source>
</evidence>
<gene>
    <name evidence="5" type="ORF">TBH_C2739</name>
</gene>
<dbReference type="RefSeq" id="WP_172649529.1">
    <property type="nucleotide sequence ID" value="NZ_AP012273.1"/>
</dbReference>